<evidence type="ECO:0000313" key="13">
    <source>
        <dbReference type="EMBL" id="MFC5063844.1"/>
    </source>
</evidence>
<evidence type="ECO:0000256" key="7">
    <source>
        <dbReference type="ARBA" id="ARBA00022840"/>
    </source>
</evidence>
<protein>
    <recommendedName>
        <fullName evidence="3 9">4-diphosphocytidyl-2-C-methyl-D-erythritol kinase</fullName>
        <shortName evidence="9">CMK</shortName>
        <ecNumber evidence="2 9">2.7.1.148</ecNumber>
    </recommendedName>
    <alternativeName>
        <fullName evidence="8 9">4-(cytidine-5'-diphospho)-2-C-methyl-D-erythritol kinase</fullName>
    </alternativeName>
</protein>
<evidence type="ECO:0000259" key="12">
    <source>
        <dbReference type="Pfam" id="PF08544"/>
    </source>
</evidence>
<dbReference type="SUPFAM" id="SSF55060">
    <property type="entry name" value="GHMP Kinase, C-terminal domain"/>
    <property type="match status" value="1"/>
</dbReference>
<dbReference type="PIRSF" id="PIRSF010376">
    <property type="entry name" value="IspE"/>
    <property type="match status" value="1"/>
</dbReference>
<keyword evidence="9" id="KW-0414">Isoprene biosynthesis</keyword>
<comment type="similarity">
    <text evidence="1 9">Belongs to the GHMP kinase family. IspE subfamily.</text>
</comment>
<evidence type="ECO:0000256" key="1">
    <source>
        <dbReference type="ARBA" id="ARBA00009684"/>
    </source>
</evidence>
<dbReference type="RefSeq" id="WP_378037192.1">
    <property type="nucleotide sequence ID" value="NZ_JBHSIV010000017.1"/>
</dbReference>
<feature type="compositionally biased region" description="Pro residues" evidence="10">
    <location>
        <begin position="327"/>
        <end position="336"/>
    </location>
</feature>
<gene>
    <name evidence="9" type="primary">ispE</name>
    <name evidence="13" type="ORF">ACFPBZ_16615</name>
</gene>
<feature type="binding site" evidence="9">
    <location>
        <begin position="118"/>
        <end position="128"/>
    </location>
    <ligand>
        <name>ATP</name>
        <dbReference type="ChEBI" id="CHEBI:30616"/>
    </ligand>
</feature>
<proteinExistence type="inferred from homology"/>
<dbReference type="InterPro" id="IPR013750">
    <property type="entry name" value="GHMP_kinase_C_dom"/>
</dbReference>
<keyword evidence="6 9" id="KW-0418">Kinase</keyword>
<evidence type="ECO:0000256" key="9">
    <source>
        <dbReference type="HAMAP-Rule" id="MF_00061"/>
    </source>
</evidence>
<dbReference type="Proteomes" id="UP001595947">
    <property type="component" value="Unassembled WGS sequence"/>
</dbReference>
<comment type="function">
    <text evidence="9">Catalyzes the phosphorylation of the position 2 hydroxy group of 4-diphosphocytidyl-2C-methyl-D-erythritol.</text>
</comment>
<evidence type="ECO:0000256" key="8">
    <source>
        <dbReference type="ARBA" id="ARBA00032554"/>
    </source>
</evidence>
<feature type="active site" evidence="9">
    <location>
        <position position="160"/>
    </location>
</feature>
<evidence type="ECO:0000259" key="11">
    <source>
        <dbReference type="Pfam" id="PF00288"/>
    </source>
</evidence>
<evidence type="ECO:0000256" key="5">
    <source>
        <dbReference type="ARBA" id="ARBA00022741"/>
    </source>
</evidence>
<dbReference type="PANTHER" id="PTHR43527">
    <property type="entry name" value="4-DIPHOSPHOCYTIDYL-2-C-METHYL-D-ERYTHRITOL KINASE, CHLOROPLASTIC"/>
    <property type="match status" value="1"/>
</dbReference>
<keyword evidence="7 9" id="KW-0067">ATP-binding</keyword>
<dbReference type="GO" id="GO:0050515">
    <property type="term" value="F:4-(cytidine 5'-diphospho)-2-C-methyl-D-erythritol kinase activity"/>
    <property type="evidence" value="ECO:0007669"/>
    <property type="project" value="UniProtKB-EC"/>
</dbReference>
<dbReference type="InterPro" id="IPR036554">
    <property type="entry name" value="GHMP_kinase_C_sf"/>
</dbReference>
<sequence length="343" mass="34650">MLSAVGPPVTVRVPAKVNLHLAVGELRPDGFHDLVTVFQALNLFDEVSVVAAHTAQSRGPVTHIGPGGPGVELLGDVDAEAAGVPLDATNLAWRAAVALGEEVGREPDVRIGIRKAIPVAGGMAGGSADAAGTLLALATLWRLDIGREGLMEVAARVGSDVAFALHGGTALGTGRGENLVPVLSRHTFHWVVALQDHGLSTPAVFGELDRLRAASDVKRIGDVEPVLEAVASGEARSLALLLGNDLQAAAVSMDPGLRRTLRAGVAAGALAGVVSGSGPTCIFLCTDGPTAVRVAAELAGAGVCRTVRVAHGPVPGAKVIDGDPARPPRGGPPASDPGPNMYA</sequence>
<evidence type="ECO:0000256" key="2">
    <source>
        <dbReference type="ARBA" id="ARBA00012052"/>
    </source>
</evidence>
<keyword evidence="4 9" id="KW-0808">Transferase</keyword>
<evidence type="ECO:0000256" key="10">
    <source>
        <dbReference type="SAM" id="MobiDB-lite"/>
    </source>
</evidence>
<dbReference type="InterPro" id="IPR014721">
    <property type="entry name" value="Ribsml_uS5_D2-typ_fold_subgr"/>
</dbReference>
<feature type="region of interest" description="Disordered" evidence="10">
    <location>
        <begin position="315"/>
        <end position="343"/>
    </location>
</feature>
<dbReference type="InterPro" id="IPR006204">
    <property type="entry name" value="GHMP_kinase_N_dom"/>
</dbReference>
<dbReference type="InterPro" id="IPR004424">
    <property type="entry name" value="IspE"/>
</dbReference>
<evidence type="ECO:0000256" key="6">
    <source>
        <dbReference type="ARBA" id="ARBA00022777"/>
    </source>
</evidence>
<dbReference type="Pfam" id="PF00288">
    <property type="entry name" value="GHMP_kinases_N"/>
    <property type="match status" value="1"/>
</dbReference>
<keyword evidence="14" id="KW-1185">Reference proteome</keyword>
<feature type="active site" evidence="9">
    <location>
        <position position="16"/>
    </location>
</feature>
<feature type="domain" description="GHMP kinase C-terminal" evidence="12">
    <location>
        <begin position="227"/>
        <end position="300"/>
    </location>
</feature>
<dbReference type="EMBL" id="JBHSIV010000017">
    <property type="protein sequence ID" value="MFC5063844.1"/>
    <property type="molecule type" value="Genomic_DNA"/>
</dbReference>
<evidence type="ECO:0000256" key="3">
    <source>
        <dbReference type="ARBA" id="ARBA00017473"/>
    </source>
</evidence>
<evidence type="ECO:0000256" key="4">
    <source>
        <dbReference type="ARBA" id="ARBA00022679"/>
    </source>
</evidence>
<dbReference type="InterPro" id="IPR020568">
    <property type="entry name" value="Ribosomal_Su5_D2-typ_SF"/>
</dbReference>
<evidence type="ECO:0000313" key="14">
    <source>
        <dbReference type="Proteomes" id="UP001595947"/>
    </source>
</evidence>
<dbReference type="Pfam" id="PF08544">
    <property type="entry name" value="GHMP_kinases_C"/>
    <property type="match status" value="1"/>
</dbReference>
<dbReference type="HAMAP" id="MF_00061">
    <property type="entry name" value="IspE"/>
    <property type="match status" value="1"/>
</dbReference>
<dbReference type="PANTHER" id="PTHR43527:SF2">
    <property type="entry name" value="4-DIPHOSPHOCYTIDYL-2-C-METHYL-D-ERYTHRITOL KINASE, CHLOROPLASTIC"/>
    <property type="match status" value="1"/>
</dbReference>
<organism evidence="13 14">
    <name type="scientific">Actinomycetospora atypica</name>
    <dbReference type="NCBI Taxonomy" id="1290095"/>
    <lineage>
        <taxon>Bacteria</taxon>
        <taxon>Bacillati</taxon>
        <taxon>Actinomycetota</taxon>
        <taxon>Actinomycetes</taxon>
        <taxon>Pseudonocardiales</taxon>
        <taxon>Pseudonocardiaceae</taxon>
        <taxon>Actinomycetospora</taxon>
    </lineage>
</organism>
<dbReference type="Gene3D" id="3.30.230.10">
    <property type="match status" value="1"/>
</dbReference>
<reference evidence="14" key="1">
    <citation type="journal article" date="2019" name="Int. J. Syst. Evol. Microbiol.">
        <title>The Global Catalogue of Microorganisms (GCM) 10K type strain sequencing project: providing services to taxonomists for standard genome sequencing and annotation.</title>
        <authorList>
            <consortium name="The Broad Institute Genomics Platform"/>
            <consortium name="The Broad Institute Genome Sequencing Center for Infectious Disease"/>
            <person name="Wu L."/>
            <person name="Ma J."/>
        </authorList>
    </citation>
    <scope>NUCLEOTIDE SEQUENCE [LARGE SCALE GENOMIC DNA]</scope>
    <source>
        <strain evidence="14">CGMCC 4.7093</strain>
    </source>
</reference>
<dbReference type="SUPFAM" id="SSF54211">
    <property type="entry name" value="Ribosomal protein S5 domain 2-like"/>
    <property type="match status" value="1"/>
</dbReference>
<accession>A0ABV9YPB3</accession>
<comment type="catalytic activity">
    <reaction evidence="9">
        <text>4-CDP-2-C-methyl-D-erythritol + ATP = 4-CDP-2-C-methyl-D-erythritol 2-phosphate + ADP + H(+)</text>
        <dbReference type="Rhea" id="RHEA:18437"/>
        <dbReference type="ChEBI" id="CHEBI:15378"/>
        <dbReference type="ChEBI" id="CHEBI:30616"/>
        <dbReference type="ChEBI" id="CHEBI:57823"/>
        <dbReference type="ChEBI" id="CHEBI:57919"/>
        <dbReference type="ChEBI" id="CHEBI:456216"/>
        <dbReference type="EC" id="2.7.1.148"/>
    </reaction>
</comment>
<keyword evidence="5 9" id="KW-0547">Nucleotide-binding</keyword>
<dbReference type="Gene3D" id="3.30.70.890">
    <property type="entry name" value="GHMP kinase, C-terminal domain"/>
    <property type="match status" value="1"/>
</dbReference>
<name>A0ABV9YPB3_9PSEU</name>
<comment type="caution">
    <text evidence="13">The sequence shown here is derived from an EMBL/GenBank/DDBJ whole genome shotgun (WGS) entry which is preliminary data.</text>
</comment>
<dbReference type="EC" id="2.7.1.148" evidence="2 9"/>
<feature type="domain" description="GHMP kinase N-terminal" evidence="11">
    <location>
        <begin position="90"/>
        <end position="168"/>
    </location>
</feature>
<comment type="pathway">
    <text evidence="9">Isoprenoid biosynthesis; isopentenyl diphosphate biosynthesis via DXP pathway; isopentenyl diphosphate from 1-deoxy-D-xylulose 5-phosphate: step 3/6.</text>
</comment>
<dbReference type="NCBIfam" id="NF002870">
    <property type="entry name" value="PRK03188.1"/>
    <property type="match status" value="1"/>
</dbReference>